<dbReference type="PRINTS" id="PR00081">
    <property type="entry name" value="GDHRDH"/>
</dbReference>
<gene>
    <name evidence="3" type="ORF">WJU22_12710</name>
</gene>
<evidence type="ECO:0000256" key="1">
    <source>
        <dbReference type="ARBA" id="ARBA00006484"/>
    </source>
</evidence>
<dbReference type="EC" id="1.1.-.-" evidence="3"/>
<dbReference type="EMBL" id="CP150096">
    <property type="protein sequence ID" value="WZN49031.1"/>
    <property type="molecule type" value="Genomic_DNA"/>
</dbReference>
<dbReference type="RefSeq" id="WP_341843606.1">
    <property type="nucleotide sequence ID" value="NZ_CP149792.1"/>
</dbReference>
<evidence type="ECO:0000256" key="2">
    <source>
        <dbReference type="ARBA" id="ARBA00023002"/>
    </source>
</evidence>
<sequence>MPGLIMERMKDMLKDKVVLLTGGADGIGWECALAYASAGAKVCIADLNAAGRDKLAKLPGEGHSFLLCDVTSDTAVGQLFAEIGKVYGKLDAVHNNAGIAQPARPLHDTEDAEWEALMRVNLKSIYLTTRHGIALLRASNGCILHTSSLVGSIGQENHAAYVATKGAVNALTKAMALDYAADGIRVNAVAPAAIRTPMLEAWSAEQPQPEIMQRYLDRLQPLGAMPAGDVIADACVFLLSDAARFITGCILPVTGGAELGYRAMI</sequence>
<dbReference type="Gene3D" id="3.40.50.720">
    <property type="entry name" value="NAD(P)-binding Rossmann-like Domain"/>
    <property type="match status" value="1"/>
</dbReference>
<dbReference type="PANTHER" id="PTHR43477:SF1">
    <property type="entry name" value="DIHYDROANTICAPSIN 7-DEHYDROGENASE"/>
    <property type="match status" value="1"/>
</dbReference>
<dbReference type="SUPFAM" id="SSF51735">
    <property type="entry name" value="NAD(P)-binding Rossmann-fold domains"/>
    <property type="match status" value="1"/>
</dbReference>
<dbReference type="InterPro" id="IPR036291">
    <property type="entry name" value="NAD(P)-bd_dom_sf"/>
</dbReference>
<dbReference type="InterPro" id="IPR020904">
    <property type="entry name" value="Sc_DH/Rdtase_CS"/>
</dbReference>
<accession>A0ABZ2ZE78</accession>
<evidence type="ECO:0000313" key="4">
    <source>
        <dbReference type="Proteomes" id="UP001449657"/>
    </source>
</evidence>
<evidence type="ECO:0000313" key="3">
    <source>
        <dbReference type="EMBL" id="WZN49031.1"/>
    </source>
</evidence>
<protein>
    <submittedName>
        <fullName evidence="3">SDR family oxidoreductase</fullName>
        <ecNumber evidence="3">1.1.-.-</ecNumber>
    </submittedName>
</protein>
<dbReference type="InterPro" id="IPR002347">
    <property type="entry name" value="SDR_fam"/>
</dbReference>
<reference evidence="3 4" key="1">
    <citation type="submission" date="2024-03" db="EMBL/GenBank/DDBJ databases">
        <title>Chitinophaga caseinilytica sp. nov., a casein hydrolysing bacterium isolated from forest soil.</title>
        <authorList>
            <person name="Lee D.S."/>
            <person name="Han D.M."/>
            <person name="Baek J.H."/>
            <person name="Choi D.G."/>
            <person name="Jeon J.H."/>
            <person name="Jeon C.O."/>
        </authorList>
    </citation>
    <scope>NUCLEOTIDE SEQUENCE [LARGE SCALE GENOMIC DNA]</scope>
    <source>
        <strain evidence="3 4">KACC 19118</strain>
    </source>
</reference>
<keyword evidence="4" id="KW-1185">Reference proteome</keyword>
<dbReference type="InterPro" id="IPR051122">
    <property type="entry name" value="SDR_DHRS6-like"/>
</dbReference>
<dbReference type="PRINTS" id="PR00080">
    <property type="entry name" value="SDRFAMILY"/>
</dbReference>
<comment type="similarity">
    <text evidence="1">Belongs to the short-chain dehydrogenases/reductases (SDR) family.</text>
</comment>
<organism evidence="3 4">
    <name type="scientific">Chitinophaga caseinilytica</name>
    <dbReference type="NCBI Taxonomy" id="2267521"/>
    <lineage>
        <taxon>Bacteria</taxon>
        <taxon>Pseudomonadati</taxon>
        <taxon>Bacteroidota</taxon>
        <taxon>Chitinophagia</taxon>
        <taxon>Chitinophagales</taxon>
        <taxon>Chitinophagaceae</taxon>
        <taxon>Chitinophaga</taxon>
    </lineage>
</organism>
<name>A0ABZ2ZE78_9BACT</name>
<dbReference type="CDD" id="cd05233">
    <property type="entry name" value="SDR_c"/>
    <property type="match status" value="1"/>
</dbReference>
<dbReference type="PANTHER" id="PTHR43477">
    <property type="entry name" value="DIHYDROANTICAPSIN 7-DEHYDROGENASE"/>
    <property type="match status" value="1"/>
</dbReference>
<dbReference type="GO" id="GO:0016491">
    <property type="term" value="F:oxidoreductase activity"/>
    <property type="evidence" value="ECO:0007669"/>
    <property type="project" value="UniProtKB-KW"/>
</dbReference>
<proteinExistence type="inferred from homology"/>
<dbReference type="Pfam" id="PF13561">
    <property type="entry name" value="adh_short_C2"/>
    <property type="match status" value="1"/>
</dbReference>
<dbReference type="PROSITE" id="PS00061">
    <property type="entry name" value="ADH_SHORT"/>
    <property type="match status" value="1"/>
</dbReference>
<dbReference type="Proteomes" id="UP001449657">
    <property type="component" value="Chromosome"/>
</dbReference>
<keyword evidence="2 3" id="KW-0560">Oxidoreductase</keyword>